<gene>
    <name evidence="2" type="ORF">FKW44_004906</name>
</gene>
<dbReference type="Proteomes" id="UP000595437">
    <property type="component" value="Chromosome 3"/>
</dbReference>
<accession>A0A7T8HND0</accession>
<reference evidence="3" key="1">
    <citation type="submission" date="2021-01" db="EMBL/GenBank/DDBJ databases">
        <title>Caligus Genome Assembly.</title>
        <authorList>
            <person name="Gallardo-Escarate C."/>
        </authorList>
    </citation>
    <scope>NUCLEOTIDE SEQUENCE [LARGE SCALE GENOMIC DNA]</scope>
</reference>
<evidence type="ECO:0000256" key="1">
    <source>
        <dbReference type="SAM" id="MobiDB-lite"/>
    </source>
</evidence>
<evidence type="ECO:0000313" key="2">
    <source>
        <dbReference type="EMBL" id="QQP52680.1"/>
    </source>
</evidence>
<evidence type="ECO:0000313" key="3">
    <source>
        <dbReference type="Proteomes" id="UP000595437"/>
    </source>
</evidence>
<organism evidence="2 3">
    <name type="scientific">Caligus rogercresseyi</name>
    <name type="common">Sea louse</name>
    <dbReference type="NCBI Taxonomy" id="217165"/>
    <lineage>
        <taxon>Eukaryota</taxon>
        <taxon>Metazoa</taxon>
        <taxon>Ecdysozoa</taxon>
        <taxon>Arthropoda</taxon>
        <taxon>Crustacea</taxon>
        <taxon>Multicrustacea</taxon>
        <taxon>Hexanauplia</taxon>
        <taxon>Copepoda</taxon>
        <taxon>Siphonostomatoida</taxon>
        <taxon>Caligidae</taxon>
        <taxon>Caligus</taxon>
    </lineage>
</organism>
<dbReference type="AlphaFoldDB" id="A0A7T8HND0"/>
<feature type="region of interest" description="Disordered" evidence="1">
    <location>
        <begin position="199"/>
        <end position="225"/>
    </location>
</feature>
<sequence length="225" mass="26257">MQSTTPKATHRVWQLISWMRVQWHQIRLRRCMQVTCPIFDKQFFRLGRLIPEQSPKLRKDLLTYADTSNLFCGGTPINPNNAKTDRPVRAMHHGFRPLAHAGWSRHQTTRLAPKRFFINRNCLGLTGHPCWDTLHCISTSSRQFWRKYNVARNARRHSQHNAIHGFNFTCTERRDDHCSVLIQRYNLFAQTPRAFGTRPANVSVKASNPPSTRHDPSIEANPRPR</sequence>
<proteinExistence type="predicted"/>
<keyword evidence="3" id="KW-1185">Reference proteome</keyword>
<protein>
    <submittedName>
        <fullName evidence="2">Uncharacterized protein</fullName>
    </submittedName>
</protein>
<name>A0A7T8HND0_CALRO</name>
<dbReference type="EMBL" id="CP045892">
    <property type="protein sequence ID" value="QQP52680.1"/>
    <property type="molecule type" value="Genomic_DNA"/>
</dbReference>